<dbReference type="AlphaFoldDB" id="A0A947DCQ9"/>
<dbReference type="PANTHER" id="PTHR31154:SF4">
    <property type="entry name" value="MEMBRANE TRANSPORTER PROTEIN"/>
    <property type="match status" value="1"/>
</dbReference>
<comment type="caution">
    <text evidence="5">Lacks conserved residue(s) required for the propagation of feature annotation.</text>
</comment>
<proteinExistence type="inferred from homology"/>
<feature type="transmembrane region" description="Helical" evidence="5">
    <location>
        <begin position="83"/>
        <end position="105"/>
    </location>
</feature>
<keyword evidence="3 5" id="KW-1133">Transmembrane helix</keyword>
<sequence length="339" mass="37526">MKRFRLGFFKYIRVVAIICGIWTIWLVLLGSQQAFGYLLNQWQVALTMVFGSMIAGGTSIGGGAVAFPVFTKLLQISPHDAKVFSLAIQAVGMSAATLVIWSTGIRVEERVIRWGSLGGSLGIVLGLRCFAPWLPPDAVKMVFTILLSSFAITLVALNRRHSLRHLTIPIWGTQQRGLIFLMGLMGGIMSGLVGNGIDIVLFSVMVLLFRISEKVATPTSVILMAINALIGLILQVFVFHDFSVQVQSYWFAAIPVVVVGAPLGVMICSLLRRETIAHILISLIAIELTTSLLLIPLRPTVIYTSLITFILFSTLNYWMYRTQTYAIPFQKPIYTWKET</sequence>
<protein>
    <recommendedName>
        <fullName evidence="5">Probable membrane transporter protein</fullName>
    </recommendedName>
</protein>
<feature type="transmembrane region" description="Helical" evidence="5">
    <location>
        <begin position="221"/>
        <end position="242"/>
    </location>
</feature>
<feature type="transmembrane region" description="Helical" evidence="5">
    <location>
        <begin position="301"/>
        <end position="320"/>
    </location>
</feature>
<comment type="caution">
    <text evidence="6">The sequence shown here is derived from an EMBL/GenBank/DDBJ whole genome shotgun (WGS) entry which is preliminary data.</text>
</comment>
<dbReference type="Pfam" id="PF01925">
    <property type="entry name" value="TauE"/>
    <property type="match status" value="1"/>
</dbReference>
<reference evidence="6" key="1">
    <citation type="submission" date="2020-11" db="EMBL/GenBank/DDBJ databases">
        <authorList>
            <person name="Konstantinou D."/>
            <person name="Gkelis S."/>
            <person name="Popin R."/>
            <person name="Fewer D."/>
            <person name="Sivonen K."/>
        </authorList>
    </citation>
    <scope>NUCLEOTIDE SEQUENCE</scope>
    <source>
        <strain evidence="6">TAU-MAC 1115</strain>
    </source>
</reference>
<evidence type="ECO:0000313" key="7">
    <source>
        <dbReference type="Proteomes" id="UP000717364"/>
    </source>
</evidence>
<reference evidence="6" key="2">
    <citation type="journal article" date="2021" name="Mar. Drugs">
        <title>Genome Reduction and Secondary Metabolism of the Marine Sponge-Associated Cyanobacterium Leptothoe.</title>
        <authorList>
            <person name="Konstantinou D."/>
            <person name="Popin R.V."/>
            <person name="Fewer D.P."/>
            <person name="Sivonen K."/>
            <person name="Gkelis S."/>
        </authorList>
    </citation>
    <scope>NUCLEOTIDE SEQUENCE</scope>
    <source>
        <strain evidence="6">TAU-MAC 1115</strain>
    </source>
</reference>
<evidence type="ECO:0000256" key="4">
    <source>
        <dbReference type="ARBA" id="ARBA00023136"/>
    </source>
</evidence>
<dbReference type="EMBL" id="JADOES010000006">
    <property type="protein sequence ID" value="MBT9314701.1"/>
    <property type="molecule type" value="Genomic_DNA"/>
</dbReference>
<accession>A0A947DCQ9</accession>
<feature type="transmembrane region" description="Helical" evidence="5">
    <location>
        <begin position="248"/>
        <end position="268"/>
    </location>
</feature>
<evidence type="ECO:0000313" key="6">
    <source>
        <dbReference type="EMBL" id="MBT9314701.1"/>
    </source>
</evidence>
<comment type="similarity">
    <text evidence="5">Belongs to the 4-toluene sulfonate uptake permease (TSUP) (TC 2.A.102) family.</text>
</comment>
<keyword evidence="5" id="KW-1003">Cell membrane</keyword>
<evidence type="ECO:0000256" key="5">
    <source>
        <dbReference type="RuleBase" id="RU363041"/>
    </source>
</evidence>
<feature type="transmembrane region" description="Helical" evidence="5">
    <location>
        <begin position="177"/>
        <end position="209"/>
    </location>
</feature>
<feature type="transmembrane region" description="Helical" evidence="5">
    <location>
        <begin position="42"/>
        <end position="71"/>
    </location>
</feature>
<keyword evidence="7" id="KW-1185">Reference proteome</keyword>
<gene>
    <name evidence="6" type="ORF">IXB50_04615</name>
</gene>
<keyword evidence="4 5" id="KW-0472">Membrane</keyword>
<evidence type="ECO:0000256" key="2">
    <source>
        <dbReference type="ARBA" id="ARBA00022692"/>
    </source>
</evidence>
<feature type="transmembrane region" description="Helical" evidence="5">
    <location>
        <begin position="12"/>
        <end position="30"/>
    </location>
</feature>
<feature type="transmembrane region" description="Helical" evidence="5">
    <location>
        <begin position="275"/>
        <end position="295"/>
    </location>
</feature>
<comment type="subcellular location">
    <subcellularLocation>
        <location evidence="5">Cell membrane</location>
        <topology evidence="5">Multi-pass membrane protein</topology>
    </subcellularLocation>
    <subcellularLocation>
        <location evidence="1">Membrane</location>
        <topology evidence="1">Multi-pass membrane protein</topology>
    </subcellularLocation>
</comment>
<feature type="transmembrane region" description="Helical" evidence="5">
    <location>
        <begin position="138"/>
        <end position="157"/>
    </location>
</feature>
<evidence type="ECO:0000256" key="3">
    <source>
        <dbReference type="ARBA" id="ARBA00022989"/>
    </source>
</evidence>
<dbReference type="GO" id="GO:0005886">
    <property type="term" value="C:plasma membrane"/>
    <property type="evidence" value="ECO:0007669"/>
    <property type="project" value="UniProtKB-SubCell"/>
</dbReference>
<organism evidence="6 7">
    <name type="scientific">Leptothoe spongobia TAU-MAC 1115</name>
    <dbReference type="NCBI Taxonomy" id="1967444"/>
    <lineage>
        <taxon>Bacteria</taxon>
        <taxon>Bacillati</taxon>
        <taxon>Cyanobacteriota</taxon>
        <taxon>Cyanophyceae</taxon>
        <taxon>Nodosilineales</taxon>
        <taxon>Cymatolegaceae</taxon>
        <taxon>Leptothoe</taxon>
        <taxon>Leptothoe spongobia</taxon>
    </lineage>
</organism>
<dbReference type="PANTHER" id="PTHR31154">
    <property type="entry name" value="MEMBRANE TRANSPORTER PROTEIN"/>
    <property type="match status" value="1"/>
</dbReference>
<evidence type="ECO:0000256" key="1">
    <source>
        <dbReference type="ARBA" id="ARBA00004141"/>
    </source>
</evidence>
<dbReference type="InterPro" id="IPR002781">
    <property type="entry name" value="TM_pro_TauE-like"/>
</dbReference>
<name>A0A947DCQ9_9CYAN</name>
<keyword evidence="2 5" id="KW-0812">Transmembrane</keyword>
<dbReference type="Proteomes" id="UP000717364">
    <property type="component" value="Unassembled WGS sequence"/>
</dbReference>
<feature type="transmembrane region" description="Helical" evidence="5">
    <location>
        <begin position="111"/>
        <end position="131"/>
    </location>
</feature>